<sequence>MVKHSYKLSRSAHVPMSSNETVNVPFDLNSVGFKRRPGRPSKPQPEPIQNAVLVFVHRVQNSIATISVSTPNMVVGPGAVYIFVGSVNGTAPTVGVGVKRGRRRPVAESRNYRCQYLPLGAEEEEFLNSNFSIKSENFLSGILNLSILTQNLDLFEQLKLKSCLQRWRSASVCCGLFKYYLRPSLSE</sequence>
<protein>
    <submittedName>
        <fullName evidence="1">Uncharacterized protein</fullName>
    </submittedName>
</protein>
<accession>A0ABD1PZ87</accession>
<proteinExistence type="predicted"/>
<comment type="caution">
    <text evidence="1">The sequence shown here is derived from an EMBL/GenBank/DDBJ whole genome shotgun (WGS) entry which is preliminary data.</text>
</comment>
<evidence type="ECO:0000313" key="1">
    <source>
        <dbReference type="EMBL" id="KAL2468907.1"/>
    </source>
</evidence>
<gene>
    <name evidence="1" type="ORF">Fot_50483</name>
</gene>
<reference evidence="2" key="1">
    <citation type="submission" date="2024-07" db="EMBL/GenBank/DDBJ databases">
        <title>Two chromosome-level genome assemblies of Korean endemic species Abeliophyllum distichum and Forsythia ovata (Oleaceae).</title>
        <authorList>
            <person name="Jang H."/>
        </authorList>
    </citation>
    <scope>NUCLEOTIDE SEQUENCE [LARGE SCALE GENOMIC DNA]</scope>
</reference>
<dbReference type="AlphaFoldDB" id="A0ABD1PZ87"/>
<name>A0ABD1PZ87_9LAMI</name>
<evidence type="ECO:0000313" key="2">
    <source>
        <dbReference type="Proteomes" id="UP001604277"/>
    </source>
</evidence>
<organism evidence="1 2">
    <name type="scientific">Forsythia ovata</name>
    <dbReference type="NCBI Taxonomy" id="205694"/>
    <lineage>
        <taxon>Eukaryota</taxon>
        <taxon>Viridiplantae</taxon>
        <taxon>Streptophyta</taxon>
        <taxon>Embryophyta</taxon>
        <taxon>Tracheophyta</taxon>
        <taxon>Spermatophyta</taxon>
        <taxon>Magnoliopsida</taxon>
        <taxon>eudicotyledons</taxon>
        <taxon>Gunneridae</taxon>
        <taxon>Pentapetalae</taxon>
        <taxon>asterids</taxon>
        <taxon>lamiids</taxon>
        <taxon>Lamiales</taxon>
        <taxon>Oleaceae</taxon>
        <taxon>Forsythieae</taxon>
        <taxon>Forsythia</taxon>
    </lineage>
</organism>
<keyword evidence="2" id="KW-1185">Reference proteome</keyword>
<dbReference type="EMBL" id="JBFOLJ010000016">
    <property type="protein sequence ID" value="KAL2468907.1"/>
    <property type="molecule type" value="Genomic_DNA"/>
</dbReference>
<dbReference type="Proteomes" id="UP001604277">
    <property type="component" value="Unassembled WGS sequence"/>
</dbReference>